<dbReference type="InterPro" id="IPR003594">
    <property type="entry name" value="HATPase_dom"/>
</dbReference>
<dbReference type="PROSITE" id="PS50109">
    <property type="entry name" value="HIS_KIN"/>
    <property type="match status" value="1"/>
</dbReference>
<keyword evidence="3 5" id="KW-0597">Phosphoprotein</keyword>
<dbReference type="SMART" id="SM00448">
    <property type="entry name" value="REC"/>
    <property type="match status" value="2"/>
</dbReference>
<dbReference type="InterPro" id="IPR011006">
    <property type="entry name" value="CheY-like_superfamily"/>
</dbReference>
<dbReference type="AlphaFoldDB" id="W9VF10"/>
<evidence type="ECO:0000256" key="1">
    <source>
        <dbReference type="ARBA" id="ARBA00000085"/>
    </source>
</evidence>
<dbReference type="PANTHER" id="PTHR45339">
    <property type="entry name" value="HYBRID SIGNAL TRANSDUCTION HISTIDINE KINASE J"/>
    <property type="match status" value="1"/>
</dbReference>
<sequence>MPVEGADGWLVRWLGIPRELSGNPELQSALVRLATCVLGSAYIGAGIRMHYYQVDIPLYLWVFGVYLLTSCGLLVSVMYRPVWRLRRYLSLSLDVVVVSLAILIIRDAISPFYLLYILIFISAGTRYGRGHLYLATLVAVVAYVFVLIQLDEWRHHPFEASFFLLLLILLPLYLGGLLRRVQVARDQAERANRAKGDFLAVMTHELRTPLAGLVGMVELLKTSRLDEEQRDYVRDIDAAANSLSMLIGDVLDLSKIEAGRLELETLRFDPRDPMREVCGVIESKALEAGLDLICRVGDSVPRQVVGDPLRVRQILFNLVGNALKFTPEGHVALTLDLRPPEAGVDAAHLLFEVEDTGIGIPADKLEILFEGFRQIGDSTTRRFGGTGLGTTISRNLARLMGGSIQVESREGLGSRFLVRLPLLDPVLSDPDSGTRLGLGGVHVLVDEPNPLQREVIVEALSSAGCSVSCPSESERIESDPNPPDLLLIGDHPAGRDFEAALESARRILGGVPPILLLTYPGRRPLPRGRALSYLNKPFLPDDLLGRVRELMGHEPAGPPRRECEPASALTPIRSERSIRVLVAEDTDLAAKVLLAFLERMGVECDRFSDGETALRAALTGVYRLAIVDLHMPKLDGVGFAGRYRDLSAGRRLPIVALTASASEEAKRNCLEAGMDAFLVKPVRPQDLRETIERLAC</sequence>
<comment type="caution">
    <text evidence="5">Lacks conserved residue(s) required for the propagation of feature annotation.</text>
</comment>
<feature type="transmembrane region" description="Helical" evidence="6">
    <location>
        <begin position="131"/>
        <end position="148"/>
    </location>
</feature>
<proteinExistence type="predicted"/>
<name>W9VF10_9GAMM</name>
<organism evidence="9 10">
    <name type="scientific">Imhoffiella purpurea</name>
    <dbReference type="NCBI Taxonomy" id="1249627"/>
    <lineage>
        <taxon>Bacteria</taxon>
        <taxon>Pseudomonadati</taxon>
        <taxon>Pseudomonadota</taxon>
        <taxon>Gammaproteobacteria</taxon>
        <taxon>Chromatiales</taxon>
        <taxon>Chromatiaceae</taxon>
        <taxon>Imhoffiella</taxon>
    </lineage>
</organism>
<feature type="transmembrane region" description="Helical" evidence="6">
    <location>
        <begin position="59"/>
        <end position="79"/>
    </location>
</feature>
<dbReference type="STRING" id="1249627.D779_2321"/>
<dbReference type="PRINTS" id="PR00344">
    <property type="entry name" value="BCTRLSENSOR"/>
</dbReference>
<comment type="catalytic activity">
    <reaction evidence="1">
        <text>ATP + protein L-histidine = ADP + protein N-phospho-L-histidine.</text>
        <dbReference type="EC" id="2.7.13.3"/>
    </reaction>
</comment>
<keyword evidence="4" id="KW-0902">Two-component regulatory system</keyword>
<evidence type="ECO:0000256" key="2">
    <source>
        <dbReference type="ARBA" id="ARBA00012438"/>
    </source>
</evidence>
<feature type="domain" description="Response regulatory" evidence="8">
    <location>
        <begin position="579"/>
        <end position="695"/>
    </location>
</feature>
<dbReference type="CDD" id="cd17546">
    <property type="entry name" value="REC_hyHK_CKI1_RcsC-like"/>
    <property type="match status" value="1"/>
</dbReference>
<dbReference type="CDD" id="cd16922">
    <property type="entry name" value="HATPase_EvgS-ArcB-TorS-like"/>
    <property type="match status" value="1"/>
</dbReference>
<dbReference type="SMART" id="SM00387">
    <property type="entry name" value="HATPase_c"/>
    <property type="match status" value="1"/>
</dbReference>
<dbReference type="Gene3D" id="3.40.50.2300">
    <property type="match status" value="1"/>
</dbReference>
<evidence type="ECO:0000256" key="5">
    <source>
        <dbReference type="PROSITE-ProRule" id="PRU00169"/>
    </source>
</evidence>
<feature type="transmembrane region" description="Helical" evidence="6">
    <location>
        <begin position="29"/>
        <end position="47"/>
    </location>
</feature>
<dbReference type="SMART" id="SM00388">
    <property type="entry name" value="HisKA"/>
    <property type="match status" value="1"/>
</dbReference>
<dbReference type="SUPFAM" id="SSF55874">
    <property type="entry name" value="ATPase domain of HSP90 chaperone/DNA topoisomerase II/histidine kinase"/>
    <property type="match status" value="1"/>
</dbReference>
<reference evidence="9 10" key="1">
    <citation type="submission" date="2012-11" db="EMBL/GenBank/DDBJ databases">
        <title>Genome assembly of Thiorhodococcus sp. AK35.</title>
        <authorList>
            <person name="Nupur N."/>
            <person name="Khatri I."/>
            <person name="Subramanian S."/>
            <person name="Pinnaka A."/>
        </authorList>
    </citation>
    <scope>NUCLEOTIDE SEQUENCE [LARGE SCALE GENOMIC DNA]</scope>
    <source>
        <strain evidence="9 10">AK35</strain>
    </source>
</reference>
<dbReference type="SUPFAM" id="SSF47384">
    <property type="entry name" value="Homodimeric domain of signal transducing histidine kinase"/>
    <property type="match status" value="1"/>
</dbReference>
<evidence type="ECO:0000313" key="9">
    <source>
        <dbReference type="EMBL" id="EXJ14627.1"/>
    </source>
</evidence>
<dbReference type="InterPro" id="IPR004358">
    <property type="entry name" value="Sig_transdc_His_kin-like_C"/>
</dbReference>
<evidence type="ECO:0000259" key="7">
    <source>
        <dbReference type="PROSITE" id="PS50109"/>
    </source>
</evidence>
<dbReference type="Pfam" id="PF00512">
    <property type="entry name" value="HisKA"/>
    <property type="match status" value="1"/>
</dbReference>
<accession>W9VF10</accession>
<dbReference type="eggNOG" id="COG2205">
    <property type="taxonomic scope" value="Bacteria"/>
</dbReference>
<dbReference type="RefSeq" id="WP_043754633.1">
    <property type="nucleotide sequence ID" value="NZ_AONC01000038.1"/>
</dbReference>
<dbReference type="CDD" id="cd00082">
    <property type="entry name" value="HisKA"/>
    <property type="match status" value="1"/>
</dbReference>
<keyword evidence="10" id="KW-1185">Reference proteome</keyword>
<feature type="modified residue" description="4-aspartylphosphate" evidence="5">
    <location>
        <position position="628"/>
    </location>
</feature>
<dbReference type="Proteomes" id="UP000019460">
    <property type="component" value="Unassembled WGS sequence"/>
</dbReference>
<dbReference type="FunFam" id="3.30.565.10:FF:000010">
    <property type="entry name" value="Sensor histidine kinase RcsC"/>
    <property type="match status" value="1"/>
</dbReference>
<dbReference type="InterPro" id="IPR003661">
    <property type="entry name" value="HisK_dim/P_dom"/>
</dbReference>
<gene>
    <name evidence="9" type="ORF">D779_2321</name>
</gene>
<keyword evidence="6" id="KW-0812">Transmembrane</keyword>
<keyword evidence="6" id="KW-1133">Transmembrane helix</keyword>
<dbReference type="GO" id="GO:0000155">
    <property type="term" value="F:phosphorelay sensor kinase activity"/>
    <property type="evidence" value="ECO:0007669"/>
    <property type="project" value="InterPro"/>
</dbReference>
<evidence type="ECO:0000256" key="3">
    <source>
        <dbReference type="ARBA" id="ARBA00022553"/>
    </source>
</evidence>
<comment type="caution">
    <text evidence="9">The sequence shown here is derived from an EMBL/GenBank/DDBJ whole genome shotgun (WGS) entry which is preliminary data.</text>
</comment>
<dbReference type="EMBL" id="AONC01000038">
    <property type="protein sequence ID" value="EXJ14627.1"/>
    <property type="molecule type" value="Genomic_DNA"/>
</dbReference>
<feature type="domain" description="Response regulatory" evidence="8">
    <location>
        <begin position="442"/>
        <end position="551"/>
    </location>
</feature>
<dbReference type="PANTHER" id="PTHR45339:SF1">
    <property type="entry name" value="HYBRID SIGNAL TRANSDUCTION HISTIDINE KINASE J"/>
    <property type="match status" value="1"/>
</dbReference>
<dbReference type="Gene3D" id="1.10.287.130">
    <property type="match status" value="1"/>
</dbReference>
<evidence type="ECO:0000256" key="4">
    <source>
        <dbReference type="ARBA" id="ARBA00023012"/>
    </source>
</evidence>
<evidence type="ECO:0000313" key="10">
    <source>
        <dbReference type="Proteomes" id="UP000019460"/>
    </source>
</evidence>
<feature type="transmembrane region" description="Helical" evidence="6">
    <location>
        <begin position="160"/>
        <end position="178"/>
    </location>
</feature>
<dbReference type="OrthoDB" id="5563233at2"/>
<keyword evidence="6" id="KW-0472">Membrane</keyword>
<evidence type="ECO:0000256" key="6">
    <source>
        <dbReference type="SAM" id="Phobius"/>
    </source>
</evidence>
<dbReference type="InterPro" id="IPR005467">
    <property type="entry name" value="His_kinase_dom"/>
</dbReference>
<dbReference type="eggNOG" id="COG0784">
    <property type="taxonomic scope" value="Bacteria"/>
</dbReference>
<protein>
    <recommendedName>
        <fullName evidence="2">histidine kinase</fullName>
        <ecNumber evidence="2">2.7.13.3</ecNumber>
    </recommendedName>
</protein>
<dbReference type="PROSITE" id="PS50110">
    <property type="entry name" value="RESPONSE_REGULATORY"/>
    <property type="match status" value="2"/>
</dbReference>
<dbReference type="InterPro" id="IPR036097">
    <property type="entry name" value="HisK_dim/P_sf"/>
</dbReference>
<dbReference type="EC" id="2.7.13.3" evidence="2"/>
<feature type="domain" description="Histidine kinase" evidence="7">
    <location>
        <begin position="201"/>
        <end position="424"/>
    </location>
</feature>
<dbReference type="InterPro" id="IPR036890">
    <property type="entry name" value="HATPase_C_sf"/>
</dbReference>
<dbReference type="Pfam" id="PF00072">
    <property type="entry name" value="Response_reg"/>
    <property type="match status" value="1"/>
</dbReference>
<dbReference type="Pfam" id="PF02518">
    <property type="entry name" value="HATPase_c"/>
    <property type="match status" value="1"/>
</dbReference>
<feature type="transmembrane region" description="Helical" evidence="6">
    <location>
        <begin position="91"/>
        <end position="119"/>
    </location>
</feature>
<dbReference type="InterPro" id="IPR001789">
    <property type="entry name" value="Sig_transdc_resp-reg_receiver"/>
</dbReference>
<evidence type="ECO:0000259" key="8">
    <source>
        <dbReference type="PROSITE" id="PS50110"/>
    </source>
</evidence>
<dbReference type="SUPFAM" id="SSF52172">
    <property type="entry name" value="CheY-like"/>
    <property type="match status" value="2"/>
</dbReference>
<dbReference type="Gene3D" id="3.30.565.10">
    <property type="entry name" value="Histidine kinase-like ATPase, C-terminal domain"/>
    <property type="match status" value="1"/>
</dbReference>